<dbReference type="InterPro" id="IPR002843">
    <property type="entry name" value="ATPase_V0-cplx_csu/dsu"/>
</dbReference>
<gene>
    <name evidence="4" type="ORF">DESUT3_17980</name>
</gene>
<keyword evidence="5" id="KW-1185">Reference proteome</keyword>
<dbReference type="InterPro" id="IPR036079">
    <property type="entry name" value="ATPase_csu/dsu_sf"/>
</dbReference>
<evidence type="ECO:0000256" key="1">
    <source>
        <dbReference type="ARBA" id="ARBA00006709"/>
    </source>
</evidence>
<evidence type="ECO:0000313" key="5">
    <source>
        <dbReference type="Proteomes" id="UP001319827"/>
    </source>
</evidence>
<dbReference type="InterPro" id="IPR044911">
    <property type="entry name" value="V-type_ATPase_csu/dsu_dom_3"/>
</dbReference>
<reference evidence="4 5" key="2">
    <citation type="journal article" date="2021" name="Int. J. Syst. Evol. Microbiol.">
        <title>Isolation and Polyphasic Characterization of Desulfuromonas versatilis sp. Nov., an Electrogenic Bacteria Capable of Versatile Metabolism Isolated from a Graphene Oxide-Reducing Enrichment Culture.</title>
        <authorList>
            <person name="Xie L."/>
            <person name="Yoshida N."/>
            <person name="Ishii S."/>
            <person name="Meng L."/>
        </authorList>
    </citation>
    <scope>NUCLEOTIDE SEQUENCE [LARGE SCALE GENOMIC DNA]</scope>
    <source>
        <strain evidence="4 5">NIT-T3</strain>
    </source>
</reference>
<dbReference type="InterPro" id="IPR035067">
    <property type="entry name" value="V-type_ATPase_csu/dsu"/>
</dbReference>
<keyword evidence="2" id="KW-0813">Transport</keyword>
<accession>A0ABN6DZU6</accession>
<reference evidence="4 5" key="1">
    <citation type="journal article" date="2016" name="C (Basel)">
        <title>Selective Growth of and Electricity Production by Marine Exoelectrogenic Bacteria in Self-Aggregated Hydrogel of Microbially Reduced Graphene Oxide.</title>
        <authorList>
            <person name="Yoshida N."/>
            <person name="Goto Y."/>
            <person name="Miyata Y."/>
        </authorList>
    </citation>
    <scope>NUCLEOTIDE SEQUENCE [LARGE SCALE GENOMIC DNA]</scope>
    <source>
        <strain evidence="4 5">NIT-T3</strain>
    </source>
</reference>
<dbReference type="Gene3D" id="1.20.1690.10">
    <property type="entry name" value="V-type ATP synthase subunit C domain"/>
    <property type="match status" value="2"/>
</dbReference>
<dbReference type="Pfam" id="PF01992">
    <property type="entry name" value="vATP-synt_AC39"/>
    <property type="match status" value="1"/>
</dbReference>
<dbReference type="Gene3D" id="1.10.132.50">
    <property type="entry name" value="ATP synthase (C/AC39) subunit, domain 3"/>
    <property type="match status" value="1"/>
</dbReference>
<evidence type="ECO:0000256" key="2">
    <source>
        <dbReference type="ARBA" id="ARBA00022448"/>
    </source>
</evidence>
<protein>
    <submittedName>
        <fullName evidence="4">Uncharacterized protein</fullName>
    </submittedName>
</protein>
<proteinExistence type="inferred from homology"/>
<evidence type="ECO:0000313" key="4">
    <source>
        <dbReference type="EMBL" id="BCR04729.1"/>
    </source>
</evidence>
<dbReference type="SUPFAM" id="SSF103486">
    <property type="entry name" value="V-type ATP synthase subunit C"/>
    <property type="match status" value="1"/>
</dbReference>
<comment type="similarity">
    <text evidence="1">Belongs to the V-ATPase V0D/AC39 subunit family.</text>
</comment>
<dbReference type="RefSeq" id="WP_221252182.1">
    <property type="nucleotide sequence ID" value="NZ_AP024355.1"/>
</dbReference>
<organism evidence="4 5">
    <name type="scientific">Desulfuromonas versatilis</name>
    <dbReference type="NCBI Taxonomy" id="2802975"/>
    <lineage>
        <taxon>Bacteria</taxon>
        <taxon>Pseudomonadati</taxon>
        <taxon>Thermodesulfobacteriota</taxon>
        <taxon>Desulfuromonadia</taxon>
        <taxon>Desulfuromonadales</taxon>
        <taxon>Desulfuromonadaceae</taxon>
        <taxon>Desulfuromonas</taxon>
    </lineage>
</organism>
<dbReference type="EMBL" id="AP024355">
    <property type="protein sequence ID" value="BCR04729.1"/>
    <property type="molecule type" value="Genomic_DNA"/>
</dbReference>
<dbReference type="Proteomes" id="UP001319827">
    <property type="component" value="Chromosome"/>
</dbReference>
<sequence length="307" mass="35139">MTLLRELPFPGYPTPYLLSRLRARSARLTRDWQAALRQGAPAGASEEELWRDLLKEHAWVYRQLNTRLRRRFAPAFCFFEIRTLVLALRNRKAREAGRVEEVLEQSLLDGRLLKPLRSIGSFQAAMTGLARQLAREAPDFAPLLAYAEQGELRPFENALAGAMLAHATHGCRHPLVRFFIASQIDLRNLFALAKHQRWQLEEIPELLPGGQLPHTRMTALIRAGRLETLERLVQRTLGPAIQLADPRLEIALLRRLSEKIRRQARDYEEAGPVLDYLWRRTLETRNLGVLLSGRDLPEETLAAELIA</sequence>
<evidence type="ECO:0000256" key="3">
    <source>
        <dbReference type="ARBA" id="ARBA00023065"/>
    </source>
</evidence>
<name>A0ABN6DZU6_9BACT</name>
<keyword evidence="3" id="KW-0406">Ion transport</keyword>